<organism evidence="5 6">
    <name type="scientific">Marinobacter xestospongiae</name>
    <dbReference type="NCBI Taxonomy" id="994319"/>
    <lineage>
        <taxon>Bacteria</taxon>
        <taxon>Pseudomonadati</taxon>
        <taxon>Pseudomonadota</taxon>
        <taxon>Gammaproteobacteria</taxon>
        <taxon>Pseudomonadales</taxon>
        <taxon>Marinobacteraceae</taxon>
        <taxon>Marinobacter</taxon>
    </lineage>
</organism>
<evidence type="ECO:0000259" key="4">
    <source>
        <dbReference type="PROSITE" id="PS51186"/>
    </source>
</evidence>
<comment type="caution">
    <text evidence="5">The sequence shown here is derived from an EMBL/GenBank/DDBJ whole genome shotgun (WGS) entry which is preliminary data.</text>
</comment>
<dbReference type="PANTHER" id="PTHR43792:SF8">
    <property type="entry name" value="[RIBOSOMAL PROTEIN US5]-ALANINE N-ACETYLTRANSFERASE"/>
    <property type="match status" value="1"/>
</dbReference>
<evidence type="ECO:0000313" key="6">
    <source>
        <dbReference type="Proteomes" id="UP001269819"/>
    </source>
</evidence>
<keyword evidence="2" id="KW-0012">Acyltransferase</keyword>
<dbReference type="RefSeq" id="WP_316973507.1">
    <property type="nucleotide sequence ID" value="NZ_JAWIIJ010000005.1"/>
</dbReference>
<protein>
    <submittedName>
        <fullName evidence="5">GNAT family N-acetyltransferase</fullName>
    </submittedName>
</protein>
<accession>A0ABU3VX43</accession>
<dbReference type="InterPro" id="IPR016181">
    <property type="entry name" value="Acyl_CoA_acyltransferase"/>
</dbReference>
<dbReference type="PROSITE" id="PS51186">
    <property type="entry name" value="GNAT"/>
    <property type="match status" value="1"/>
</dbReference>
<dbReference type="Proteomes" id="UP001269819">
    <property type="component" value="Unassembled WGS sequence"/>
</dbReference>
<feature type="domain" description="N-acetyltransferase" evidence="4">
    <location>
        <begin position="14"/>
        <end position="179"/>
    </location>
</feature>
<evidence type="ECO:0000256" key="3">
    <source>
        <dbReference type="ARBA" id="ARBA00038502"/>
    </source>
</evidence>
<dbReference type="InterPro" id="IPR051531">
    <property type="entry name" value="N-acetyltransferase"/>
</dbReference>
<comment type="similarity">
    <text evidence="3">Belongs to the acetyltransferase family. RimJ subfamily.</text>
</comment>
<keyword evidence="1" id="KW-0808">Transferase</keyword>
<dbReference type="Pfam" id="PF13302">
    <property type="entry name" value="Acetyltransf_3"/>
    <property type="match status" value="1"/>
</dbReference>
<dbReference type="PANTHER" id="PTHR43792">
    <property type="entry name" value="GNAT FAMILY, PUTATIVE (AFU_ORTHOLOGUE AFUA_3G00765)-RELATED-RELATED"/>
    <property type="match status" value="1"/>
</dbReference>
<dbReference type="EMBL" id="JAWIIJ010000005">
    <property type="protein sequence ID" value="MDV2078819.1"/>
    <property type="molecule type" value="Genomic_DNA"/>
</dbReference>
<evidence type="ECO:0000256" key="2">
    <source>
        <dbReference type="ARBA" id="ARBA00023315"/>
    </source>
</evidence>
<name>A0ABU3VX43_9GAMM</name>
<keyword evidence="6" id="KW-1185">Reference proteome</keyword>
<proteinExistence type="inferred from homology"/>
<reference evidence="5 6" key="1">
    <citation type="submission" date="2023-10" db="EMBL/GenBank/DDBJ databases">
        <title>Characteristics and mechanism of a salt-tolerant marine origin heterotrophic nitrifying- aerobic denitrifying bacteria Marinobacter xestospongiae HN1.</title>
        <authorList>
            <person name="Qi R."/>
        </authorList>
    </citation>
    <scope>NUCLEOTIDE SEQUENCE [LARGE SCALE GENOMIC DNA]</scope>
    <source>
        <strain evidence="5 6">HN1</strain>
    </source>
</reference>
<evidence type="ECO:0000313" key="5">
    <source>
        <dbReference type="EMBL" id="MDV2078819.1"/>
    </source>
</evidence>
<sequence>MPDFRRISLTTDRLSLRPLQTGDADALLAIFSDPEVMRYWNTPPWSSRQDAIDFIEHSHQALASKEQVILGVYDRHSQQLLGKCLLFAYDVESRRAEIGFGLSRQSWGKGYIQETGQALIRFGFEDLNLNRLEAEIDPANTASGKALERLGFNREGLLRERWIIDSQVSDSGLYGLLRSDWQAPNTIPQER</sequence>
<dbReference type="Gene3D" id="3.40.630.30">
    <property type="match status" value="1"/>
</dbReference>
<evidence type="ECO:0000256" key="1">
    <source>
        <dbReference type="ARBA" id="ARBA00022679"/>
    </source>
</evidence>
<dbReference type="InterPro" id="IPR000182">
    <property type="entry name" value="GNAT_dom"/>
</dbReference>
<gene>
    <name evidence="5" type="ORF">RYS15_08985</name>
</gene>
<dbReference type="SUPFAM" id="SSF55729">
    <property type="entry name" value="Acyl-CoA N-acyltransferases (Nat)"/>
    <property type="match status" value="1"/>
</dbReference>